<dbReference type="CDD" id="cd14752">
    <property type="entry name" value="GH31_N"/>
    <property type="match status" value="1"/>
</dbReference>
<feature type="domain" description="Glycosyl hydrolase family 31 C-terminal" evidence="13">
    <location>
        <begin position="644"/>
        <end position="733"/>
    </location>
</feature>
<feature type="domain" description="Glycoside hydrolase family 31 N-terminal" evidence="12">
    <location>
        <begin position="75"/>
        <end position="246"/>
    </location>
</feature>
<dbReference type="SUPFAM" id="SSF51445">
    <property type="entry name" value="(Trans)glycosidases"/>
    <property type="match status" value="1"/>
</dbReference>
<dbReference type="InterPro" id="IPR030459">
    <property type="entry name" value="Glyco_hydro_31_CS"/>
</dbReference>
<accession>A0A835QZR4</accession>
<dbReference type="Gene3D" id="2.60.40.1760">
    <property type="entry name" value="glycosyl hydrolase (family 31)"/>
    <property type="match status" value="1"/>
</dbReference>
<dbReference type="Pfam" id="PF13802">
    <property type="entry name" value="Gal_mutarotas_2"/>
    <property type="match status" value="1"/>
</dbReference>
<dbReference type="SUPFAM" id="SSF74650">
    <property type="entry name" value="Galactose mutarotase-like"/>
    <property type="match status" value="1"/>
</dbReference>
<gene>
    <name evidence="14" type="ORF">HPP92_011024</name>
</gene>
<keyword evidence="15" id="KW-1185">Reference proteome</keyword>
<dbReference type="PANTHER" id="PTHR22762:SF133">
    <property type="entry name" value="P-TYPE DOMAIN-CONTAINING PROTEIN"/>
    <property type="match status" value="1"/>
</dbReference>
<evidence type="ECO:0000256" key="4">
    <source>
        <dbReference type="ARBA" id="ARBA00022729"/>
    </source>
</evidence>
<feature type="signal peptide" evidence="10">
    <location>
        <begin position="1"/>
        <end position="24"/>
    </location>
</feature>
<evidence type="ECO:0000256" key="6">
    <source>
        <dbReference type="ARBA" id="ARBA00023180"/>
    </source>
</evidence>
<dbReference type="EC" id="3.2.1.20" evidence="3"/>
<evidence type="ECO:0000256" key="8">
    <source>
        <dbReference type="ARBA" id="ARBA00041343"/>
    </source>
</evidence>
<dbReference type="FunFam" id="3.20.20.80:FF:000016">
    <property type="entry name" value="Maltase-glucoamylase, intestinal"/>
    <property type="match status" value="1"/>
</dbReference>
<protein>
    <recommendedName>
        <fullName evidence="3">alpha-glucosidase</fullName>
        <ecNumber evidence="3">3.2.1.20</ecNumber>
    </recommendedName>
    <alternativeName>
        <fullName evidence="8">Maltase</fullName>
    </alternativeName>
</protein>
<comment type="caution">
    <text evidence="14">The sequence shown here is derived from an EMBL/GenBank/DDBJ whole genome shotgun (WGS) entry which is preliminary data.</text>
</comment>
<dbReference type="Gene3D" id="2.60.40.1180">
    <property type="entry name" value="Golgi alpha-mannosidase II"/>
    <property type="match status" value="2"/>
</dbReference>
<dbReference type="PROSITE" id="PS00129">
    <property type="entry name" value="GLYCOSYL_HYDROL_F31_1"/>
    <property type="match status" value="1"/>
</dbReference>
<dbReference type="PROSITE" id="PS00707">
    <property type="entry name" value="GLYCOSYL_HYDROL_F31_2"/>
    <property type="match status" value="1"/>
</dbReference>
<evidence type="ECO:0000256" key="3">
    <source>
        <dbReference type="ARBA" id="ARBA00012741"/>
    </source>
</evidence>
<evidence type="ECO:0000313" key="14">
    <source>
        <dbReference type="EMBL" id="KAG0480166.1"/>
    </source>
</evidence>
<dbReference type="Pfam" id="PF21365">
    <property type="entry name" value="Glyco_hydro_31_3rd"/>
    <property type="match status" value="1"/>
</dbReference>
<evidence type="ECO:0000256" key="9">
    <source>
        <dbReference type="RuleBase" id="RU361185"/>
    </source>
</evidence>
<evidence type="ECO:0000256" key="10">
    <source>
        <dbReference type="SAM" id="SignalP"/>
    </source>
</evidence>
<dbReference type="Pfam" id="PF01055">
    <property type="entry name" value="Glyco_hydro_31_2nd"/>
    <property type="match status" value="1"/>
</dbReference>
<organism evidence="14 15">
    <name type="scientific">Vanilla planifolia</name>
    <name type="common">Vanilla</name>
    <dbReference type="NCBI Taxonomy" id="51239"/>
    <lineage>
        <taxon>Eukaryota</taxon>
        <taxon>Viridiplantae</taxon>
        <taxon>Streptophyta</taxon>
        <taxon>Embryophyta</taxon>
        <taxon>Tracheophyta</taxon>
        <taxon>Spermatophyta</taxon>
        <taxon>Magnoliopsida</taxon>
        <taxon>Liliopsida</taxon>
        <taxon>Asparagales</taxon>
        <taxon>Orchidaceae</taxon>
        <taxon>Vanilloideae</taxon>
        <taxon>Vanilleae</taxon>
        <taxon>Vanilla</taxon>
    </lineage>
</organism>
<comment type="catalytic activity">
    <reaction evidence="1">
        <text>Hydrolysis of terminal, non-reducing (1-&gt;4)-linked alpha-D-glucose residues with release of alpha-D-glucose.</text>
        <dbReference type="EC" id="3.2.1.20"/>
    </reaction>
</comment>
<dbReference type="InterPro" id="IPR017853">
    <property type="entry name" value="GH"/>
</dbReference>
<feature type="chain" id="PRO_5033028352" description="alpha-glucosidase" evidence="10">
    <location>
        <begin position="25"/>
        <end position="882"/>
    </location>
</feature>
<name>A0A835QZR4_VANPL</name>
<dbReference type="Proteomes" id="UP000636800">
    <property type="component" value="Chromosome 5"/>
</dbReference>
<dbReference type="InterPro" id="IPR048395">
    <property type="entry name" value="Glyco_hydro_31_C"/>
</dbReference>
<dbReference type="CDD" id="cd06602">
    <property type="entry name" value="GH31_MGAM_SI_GAA"/>
    <property type="match status" value="1"/>
</dbReference>
<dbReference type="InterPro" id="IPR025887">
    <property type="entry name" value="Glyco_hydro_31_N_dom"/>
</dbReference>
<keyword evidence="4 10" id="KW-0732">Signal</keyword>
<comment type="similarity">
    <text evidence="2 9">Belongs to the glycosyl hydrolase 31 family.</text>
</comment>
<dbReference type="GO" id="GO:0005975">
    <property type="term" value="P:carbohydrate metabolic process"/>
    <property type="evidence" value="ECO:0007669"/>
    <property type="project" value="InterPro"/>
</dbReference>
<dbReference type="GO" id="GO:0090599">
    <property type="term" value="F:alpha-glucosidase activity"/>
    <property type="evidence" value="ECO:0007669"/>
    <property type="project" value="UniProtKB-ARBA"/>
</dbReference>
<evidence type="ECO:0000256" key="5">
    <source>
        <dbReference type="ARBA" id="ARBA00022801"/>
    </source>
</evidence>
<dbReference type="InterPro" id="IPR030458">
    <property type="entry name" value="Glyco_hydro_31_AS"/>
</dbReference>
<dbReference type="Gene3D" id="3.20.20.80">
    <property type="entry name" value="Glycosidases"/>
    <property type="match status" value="1"/>
</dbReference>
<feature type="domain" description="Glycoside hydrolase family 31 TIM barrel" evidence="11">
    <location>
        <begin position="289"/>
        <end position="636"/>
    </location>
</feature>
<keyword evidence="7 9" id="KW-0326">Glycosidase</keyword>
<keyword evidence="6" id="KW-0325">Glycoprotein</keyword>
<dbReference type="EMBL" id="JADCNL010000005">
    <property type="protein sequence ID" value="KAG0480166.1"/>
    <property type="molecule type" value="Genomic_DNA"/>
</dbReference>
<proteinExistence type="inferred from homology"/>
<dbReference type="AlphaFoldDB" id="A0A835QZR4"/>
<sequence>MRSIALYLYTFFSFFSVTLHPSSSSLQEEIPAGCGYLLDSVFADPSGKLLTAELNLIRNSSVYGPDIQVLNFLASFETDHRLRVRITDARKPRWEVPEYIIPREIHPLHREMAEEAGGEGKSSSFNSIFSSDLVLTLGKEPTFSFTVSRRSTGEVLFTTAGHSVVFKDLYLEISSSLPSDRANLYGIGEHTKRFLRLVPGDMMTLWNADIVSASVDLNLYGSHPFYMDVRAPRGDAHGVLLLNSNGMDVVYDGGYITYKVIGGILDFYFFAGPSPVAVMDQYTEFVGRPAPMPYWSFEFHQCRFGYKNIAEVEGVVTGYSKAGIPLTVMWTDIDYMDGYKDFTVDPVNYPLDKMKAFVDQLHKNGQKYVAILDPGISINASYEAFRRGMEAGIFLKWNGTEYPGVVWPGLVYFPDFFNPAAAEFWSREISTFRKMLPVDGLWIDMNEISNFITSPPLNLLDAPPYNINNSGVRRPINYRTVPASSMHYGNLTEYDVHNLYGFLEAKITHDALISDTGKRPFVLSRSTFVGSGKYTAHWTGDNAATWEDLAYSIPSILSFGLFGIPMVGADICGFIGNTTEELCRRWIQLGSFYPFARDHTENHSTGQELYLWESVTKSAKKTLGLRYKLLPYYYTLMYEAHKKGTPIARPLFFSFPDDPQTYGINSQFLIGEGLLVSPVLEEGATTVEAYIPKGRWFNLFDHGDGIEADSGKKVKLDAPNDTINVHVRGGSILVMQEEGMRIPLETERVFEILVALNESGAATGEVFMDDGEVEKMGERESDWSLIRFTSHVEGGRVNLRSEVVNGTYVTDKMVVKKVVFLGLHADLVSGKPVVFLNRIKSGRKSKVGNVSYWGRGRFGFAQVSGLSQPIGEDIGLDLKIAA</sequence>
<dbReference type="FunFam" id="2.60.40.1180:FF:000044">
    <property type="entry name" value="Alpha-glucosidase 1"/>
    <property type="match status" value="1"/>
</dbReference>
<evidence type="ECO:0000256" key="2">
    <source>
        <dbReference type="ARBA" id="ARBA00007806"/>
    </source>
</evidence>
<evidence type="ECO:0000259" key="13">
    <source>
        <dbReference type="Pfam" id="PF21365"/>
    </source>
</evidence>
<dbReference type="InterPro" id="IPR011013">
    <property type="entry name" value="Gal_mutarotase_sf_dom"/>
</dbReference>
<evidence type="ECO:0000256" key="1">
    <source>
        <dbReference type="ARBA" id="ARBA00001657"/>
    </source>
</evidence>
<dbReference type="InterPro" id="IPR013780">
    <property type="entry name" value="Glyco_hydro_b"/>
</dbReference>
<reference evidence="14 15" key="1">
    <citation type="journal article" date="2020" name="Nat. Food">
        <title>A phased Vanilla planifolia genome enables genetic improvement of flavour and production.</title>
        <authorList>
            <person name="Hasing T."/>
            <person name="Tang H."/>
            <person name="Brym M."/>
            <person name="Khazi F."/>
            <person name="Huang T."/>
            <person name="Chambers A.H."/>
        </authorList>
    </citation>
    <scope>NUCLEOTIDE SEQUENCE [LARGE SCALE GENOMIC DNA]</scope>
    <source>
        <tissue evidence="14">Leaf</tissue>
    </source>
</reference>
<evidence type="ECO:0000259" key="11">
    <source>
        <dbReference type="Pfam" id="PF01055"/>
    </source>
</evidence>
<dbReference type="PANTHER" id="PTHR22762">
    <property type="entry name" value="ALPHA-GLUCOSIDASE"/>
    <property type="match status" value="1"/>
</dbReference>
<evidence type="ECO:0000259" key="12">
    <source>
        <dbReference type="Pfam" id="PF13802"/>
    </source>
</evidence>
<evidence type="ECO:0000313" key="15">
    <source>
        <dbReference type="Proteomes" id="UP000636800"/>
    </source>
</evidence>
<dbReference type="GO" id="GO:0030246">
    <property type="term" value="F:carbohydrate binding"/>
    <property type="evidence" value="ECO:0007669"/>
    <property type="project" value="InterPro"/>
</dbReference>
<dbReference type="SUPFAM" id="SSF51011">
    <property type="entry name" value="Glycosyl hydrolase domain"/>
    <property type="match status" value="1"/>
</dbReference>
<evidence type="ECO:0000256" key="7">
    <source>
        <dbReference type="ARBA" id="ARBA00023295"/>
    </source>
</evidence>
<dbReference type="InterPro" id="IPR000322">
    <property type="entry name" value="Glyco_hydro_31_TIM"/>
</dbReference>
<dbReference type="OrthoDB" id="4457at2759"/>
<keyword evidence="5 9" id="KW-0378">Hydrolase</keyword>